<dbReference type="Proteomes" id="UP000283928">
    <property type="component" value="Unassembled WGS sequence"/>
</dbReference>
<feature type="domain" description="Transglutaminase-like" evidence="1">
    <location>
        <begin position="306"/>
        <end position="380"/>
    </location>
</feature>
<dbReference type="EMBL" id="QRUH01000010">
    <property type="protein sequence ID" value="RGR47609.1"/>
    <property type="molecule type" value="Genomic_DNA"/>
</dbReference>
<evidence type="ECO:0000313" key="15">
    <source>
        <dbReference type="Proteomes" id="UP000284644"/>
    </source>
</evidence>
<comment type="caution">
    <text evidence="2">The sequence shown here is derived from an EMBL/GenBank/DDBJ whole genome shotgun (WGS) entry which is preliminary data.</text>
</comment>
<organism evidence="2 11">
    <name type="scientific">Blautia obeum</name>
    <dbReference type="NCBI Taxonomy" id="40520"/>
    <lineage>
        <taxon>Bacteria</taxon>
        <taxon>Bacillati</taxon>
        <taxon>Bacillota</taxon>
        <taxon>Clostridia</taxon>
        <taxon>Lachnospirales</taxon>
        <taxon>Lachnospiraceae</taxon>
        <taxon>Blautia</taxon>
    </lineage>
</organism>
<dbReference type="Pfam" id="PF14196">
    <property type="entry name" value="ATC_hydrolase"/>
    <property type="match status" value="1"/>
</dbReference>
<evidence type="ECO:0000313" key="9">
    <source>
        <dbReference type="EMBL" id="RHL46682.1"/>
    </source>
</evidence>
<evidence type="ECO:0000313" key="17">
    <source>
        <dbReference type="Proteomes" id="UP000285897"/>
    </source>
</evidence>
<evidence type="ECO:0000313" key="5">
    <source>
        <dbReference type="EMBL" id="RGV63032.1"/>
    </source>
</evidence>
<dbReference type="SMART" id="SM00460">
    <property type="entry name" value="TGc"/>
    <property type="match status" value="1"/>
</dbReference>
<evidence type="ECO:0000313" key="11">
    <source>
        <dbReference type="Proteomes" id="UP000261222"/>
    </source>
</evidence>
<dbReference type="Proteomes" id="UP000285897">
    <property type="component" value="Unassembled WGS sequence"/>
</dbReference>
<dbReference type="EMBL" id="QROS01000007">
    <property type="protein sequence ID" value="RHL46682.1"/>
    <property type="molecule type" value="Genomic_DNA"/>
</dbReference>
<dbReference type="EMBL" id="QRJH01000007">
    <property type="protein sequence ID" value="RHH17006.1"/>
    <property type="molecule type" value="Genomic_DNA"/>
</dbReference>
<dbReference type="Proteomes" id="UP000265828">
    <property type="component" value="Unassembled WGS sequence"/>
</dbReference>
<dbReference type="Proteomes" id="UP000261222">
    <property type="component" value="Unassembled WGS sequence"/>
</dbReference>
<dbReference type="Proteomes" id="UP000261105">
    <property type="component" value="Unassembled WGS sequence"/>
</dbReference>
<dbReference type="Gene3D" id="3.10.620.30">
    <property type="match status" value="1"/>
</dbReference>
<dbReference type="Proteomes" id="UP000284644">
    <property type="component" value="Unassembled WGS sequence"/>
</dbReference>
<reference evidence="10 11" key="1">
    <citation type="submission" date="2018-08" db="EMBL/GenBank/DDBJ databases">
        <title>A genome reference for cultivated species of the human gut microbiota.</title>
        <authorList>
            <person name="Zou Y."/>
            <person name="Xue W."/>
            <person name="Luo G."/>
        </authorList>
    </citation>
    <scope>NUCLEOTIDE SEQUENCE [LARGE SCALE GENOMIC DNA]</scope>
    <source>
        <strain evidence="5 12">AF14-23</strain>
        <strain evidence="4 16">AF25-21</strain>
        <strain evidence="9 17">AF37-6AC</strain>
        <strain evidence="8 14">AM18-2AC</strain>
        <strain evidence="7 13">AM27-32LB</strain>
        <strain evidence="6 15">AM29-25AC</strain>
        <strain evidence="3 10">OM03-6</strain>
        <strain evidence="2 11">OM06-11AA</strain>
    </source>
</reference>
<dbReference type="EMBL" id="QSUZ01000009">
    <property type="protein sequence ID" value="RGN87521.1"/>
    <property type="molecule type" value="Genomic_DNA"/>
</dbReference>
<dbReference type="InterPro" id="IPR026002">
    <property type="entry name" value="ATC_hydrolase-like"/>
</dbReference>
<dbReference type="RefSeq" id="WP_117592812.1">
    <property type="nucleotide sequence ID" value="NZ_JBBNFJ010000006.1"/>
</dbReference>
<evidence type="ECO:0000313" key="10">
    <source>
        <dbReference type="Proteomes" id="UP000261105"/>
    </source>
</evidence>
<dbReference type="InterPro" id="IPR002931">
    <property type="entry name" value="Transglutaminase-like"/>
</dbReference>
<dbReference type="EMBL" id="QSUB01000004">
    <property type="protein sequence ID" value="RGN04359.1"/>
    <property type="molecule type" value="Genomic_DNA"/>
</dbReference>
<proteinExistence type="predicted"/>
<evidence type="ECO:0000313" key="14">
    <source>
        <dbReference type="Proteomes" id="UP000284024"/>
    </source>
</evidence>
<dbReference type="EMBL" id="QSJW01000004">
    <property type="protein sequence ID" value="RHE13127.1"/>
    <property type="molecule type" value="Genomic_DNA"/>
</dbReference>
<name>A0A396FZV1_9FIRM</name>
<dbReference type="PANTHER" id="PTHR33490">
    <property type="entry name" value="BLR5614 PROTEIN-RELATED"/>
    <property type="match status" value="1"/>
</dbReference>
<evidence type="ECO:0000313" key="12">
    <source>
        <dbReference type="Proteomes" id="UP000265828"/>
    </source>
</evidence>
<dbReference type="EMBL" id="QRZI01000008">
    <property type="protein sequence ID" value="RGV63032.1"/>
    <property type="molecule type" value="Genomic_DNA"/>
</dbReference>
<dbReference type="EMBL" id="QSKO01000003">
    <property type="protein sequence ID" value="RHE77420.1"/>
    <property type="molecule type" value="Genomic_DNA"/>
</dbReference>
<dbReference type="PANTHER" id="PTHR33490:SF3">
    <property type="entry name" value="CONSERVED INTEGRAL MEMBRANE PROTEIN"/>
    <property type="match status" value="1"/>
</dbReference>
<accession>A0A396FZV1</accession>
<dbReference type="SUPFAM" id="SSF54001">
    <property type="entry name" value="Cysteine proteinases"/>
    <property type="match status" value="1"/>
</dbReference>
<dbReference type="Proteomes" id="UP000284024">
    <property type="component" value="Unassembled WGS sequence"/>
</dbReference>
<evidence type="ECO:0000313" key="16">
    <source>
        <dbReference type="Proteomes" id="UP000285839"/>
    </source>
</evidence>
<dbReference type="Proteomes" id="UP000285839">
    <property type="component" value="Unassembled WGS sequence"/>
</dbReference>
<evidence type="ECO:0000313" key="3">
    <source>
        <dbReference type="EMBL" id="RGN87521.1"/>
    </source>
</evidence>
<evidence type="ECO:0000313" key="2">
    <source>
        <dbReference type="EMBL" id="RGN04359.1"/>
    </source>
</evidence>
<gene>
    <name evidence="9" type="ORF">DW021_10715</name>
    <name evidence="8" type="ORF">DW222_13305</name>
    <name evidence="7" type="ORF">DW723_03365</name>
    <name evidence="6" type="ORF">DW767_07110</name>
    <name evidence="5" type="ORF">DWW07_12055</name>
    <name evidence="4" type="ORF">DWY46_12240</name>
    <name evidence="3" type="ORF">DXB38_08470</name>
    <name evidence="2" type="ORF">DXB81_10415</name>
</gene>
<protein>
    <recommendedName>
        <fullName evidence="1">Transglutaminase-like domain-containing protein</fullName>
    </recommendedName>
</protein>
<dbReference type="InterPro" id="IPR038765">
    <property type="entry name" value="Papain-like_cys_pep_sf"/>
</dbReference>
<evidence type="ECO:0000313" key="4">
    <source>
        <dbReference type="EMBL" id="RGR47609.1"/>
    </source>
</evidence>
<evidence type="ECO:0000313" key="7">
    <source>
        <dbReference type="EMBL" id="RHE77420.1"/>
    </source>
</evidence>
<evidence type="ECO:0000259" key="1">
    <source>
        <dbReference type="SMART" id="SM00460"/>
    </source>
</evidence>
<evidence type="ECO:0000313" key="6">
    <source>
        <dbReference type="EMBL" id="RHE13127.1"/>
    </source>
</evidence>
<evidence type="ECO:0000313" key="13">
    <source>
        <dbReference type="Proteomes" id="UP000283928"/>
    </source>
</evidence>
<dbReference type="Pfam" id="PF01841">
    <property type="entry name" value="Transglut_core"/>
    <property type="match status" value="1"/>
</dbReference>
<sequence length="476" mass="55466">MKENELIFDRTKHVCYSEAVKQVITDCLKKQFSKKEADILWEKIQLKYTEYLQTLPYLGGAKDNHNAPGGTYDCIALFAYYEVLDRKPSIQEIYEMNNAILLPPFRKLGKLFNINHPWQLKLLNFVFETTAKRDQKKHHSCPAGYIMQTEPFDPKTGIHYRFEQCPIAEFAKAHDLLEIMPAICNGDYPAMELLHAGLIRTTTCANGNVCDYWIVGDKSPYLKKYPKKTDEQGYFYNEYRRSIAKEKYLEETPMLNYSARNIQQLLAERDWNTLNEFERLKSIYNFVRDEILFGYNVDDSIPASKILSDGYGQCNTKGTLFMALLRACNIPCRIHGFTIDKKLQKGTMTGIVYKSAPKNIFHSWIEVYFENIWYELEAFILDSAYLNNLQKKYPDCTGSFCGYGVAVKNFQNPIIDFNRNSTYIQSEGITQDFGIYDSPDDLLKEHQQELSVLKAFIYRNLGRRLMNRNVMKLRKS</sequence>
<dbReference type="AlphaFoldDB" id="A0A396FZV1"/>
<evidence type="ECO:0000313" key="8">
    <source>
        <dbReference type="EMBL" id="RHH17006.1"/>
    </source>
</evidence>